<protein>
    <recommendedName>
        <fullName evidence="2">TOD1/MUCI70 glycosyltransferase-like domain-containing protein</fullName>
    </recommendedName>
</protein>
<dbReference type="InterPro" id="IPR048354">
    <property type="entry name" value="TOD1_MUCI70_glycTrfase_dom"/>
</dbReference>
<evidence type="ECO:0000313" key="3">
    <source>
        <dbReference type="EMBL" id="SHO49581.1"/>
    </source>
</evidence>
<dbReference type="OrthoDB" id="396512at2"/>
<dbReference type="RefSeq" id="WP_073614260.1">
    <property type="nucleotide sequence ID" value="NZ_FRFE01000014.1"/>
</dbReference>
<evidence type="ECO:0000256" key="1">
    <source>
        <dbReference type="SAM" id="Coils"/>
    </source>
</evidence>
<reference evidence="3 4" key="1">
    <citation type="submission" date="2016-12" db="EMBL/GenBank/DDBJ databases">
        <authorList>
            <person name="Song W.-J."/>
            <person name="Kurnit D.M."/>
        </authorList>
    </citation>
    <scope>NUCLEOTIDE SEQUENCE [LARGE SCALE GENOMIC DNA]</scope>
    <source>
        <strain evidence="3 4">DSM 18488</strain>
    </source>
</reference>
<evidence type="ECO:0000259" key="2">
    <source>
        <dbReference type="Pfam" id="PF04765"/>
    </source>
</evidence>
<proteinExistence type="predicted"/>
<evidence type="ECO:0000313" key="4">
    <source>
        <dbReference type="Proteomes" id="UP000184603"/>
    </source>
</evidence>
<keyword evidence="1" id="KW-0175">Coiled coil</keyword>
<accession>A0A1M7YAH0</accession>
<keyword evidence="4" id="KW-1185">Reference proteome</keyword>
<feature type="domain" description="TOD1/MUCI70 glycosyltransferase-like" evidence="2">
    <location>
        <begin position="91"/>
        <end position="243"/>
    </location>
</feature>
<dbReference type="SUPFAM" id="SSF53448">
    <property type="entry name" value="Nucleotide-diphospho-sugar transferases"/>
    <property type="match status" value="1"/>
</dbReference>
<name>A0A1M7YAH0_9BACT</name>
<dbReference type="Proteomes" id="UP000184603">
    <property type="component" value="Unassembled WGS sequence"/>
</dbReference>
<gene>
    <name evidence="3" type="ORF">SAMN02745220_02916</name>
</gene>
<dbReference type="AlphaFoldDB" id="A0A1M7YAH0"/>
<dbReference type="Pfam" id="PF04765">
    <property type="entry name" value="TOD1_MUCI70"/>
    <property type="match status" value="1"/>
</dbReference>
<dbReference type="EMBL" id="FRFE01000014">
    <property type="protein sequence ID" value="SHO49581.1"/>
    <property type="molecule type" value="Genomic_DNA"/>
</dbReference>
<dbReference type="InterPro" id="IPR029044">
    <property type="entry name" value="Nucleotide-diphossugar_trans"/>
</dbReference>
<organism evidence="3 4">
    <name type="scientific">Desulfopila aestuarii DSM 18488</name>
    <dbReference type="NCBI Taxonomy" id="1121416"/>
    <lineage>
        <taxon>Bacteria</taxon>
        <taxon>Pseudomonadati</taxon>
        <taxon>Thermodesulfobacteriota</taxon>
        <taxon>Desulfobulbia</taxon>
        <taxon>Desulfobulbales</taxon>
        <taxon>Desulfocapsaceae</taxon>
        <taxon>Desulfopila</taxon>
    </lineage>
</organism>
<feature type="coiled-coil region" evidence="1">
    <location>
        <begin position="165"/>
        <end position="192"/>
    </location>
</feature>
<dbReference type="STRING" id="1121416.SAMN02745220_02916"/>
<sequence length="268" mass="32269">MNYLQHLKKYNTNRGGGNLDLWRMVLSYNLRRLFQRPSLVRLTSARRYRGEKKLFYTIMTGGYDRLNEIPQKLPNWDYVCFTDNKALSSRTWRVCLLENEEDFDPVRLSRHFKINHHLVDQGYDISVYVDANLRIRGDLDSFLAQALPIDSDFAILQHPFLHSLSQELEKCIEEGKDDVDMLQRQYQHYTNEMGFQDHLPHINARVMIRRSGRPALQLLMETWFTQLLTWSRRDQMAFNYALSLCPEVQPYYIPYWIFRNYFKRMDHR</sequence>